<organism evidence="7 8">
    <name type="scientific">Physocladia obscura</name>
    <dbReference type="NCBI Taxonomy" id="109957"/>
    <lineage>
        <taxon>Eukaryota</taxon>
        <taxon>Fungi</taxon>
        <taxon>Fungi incertae sedis</taxon>
        <taxon>Chytridiomycota</taxon>
        <taxon>Chytridiomycota incertae sedis</taxon>
        <taxon>Chytridiomycetes</taxon>
        <taxon>Chytridiales</taxon>
        <taxon>Chytriomycetaceae</taxon>
        <taxon>Physocladia</taxon>
    </lineage>
</organism>
<keyword evidence="3 5" id="KW-0786">Thiamine pyrophosphate</keyword>
<evidence type="ECO:0000256" key="1">
    <source>
        <dbReference type="ARBA" id="ARBA00001964"/>
    </source>
</evidence>
<keyword evidence="8" id="KW-1185">Reference proteome</keyword>
<comment type="caution">
    <text evidence="7">The sequence shown here is derived from an EMBL/GenBank/DDBJ whole genome shotgun (WGS) entry which is preliminary data.</text>
</comment>
<keyword evidence="2 5" id="KW-0560">Oxidoreductase</keyword>
<keyword evidence="4 5" id="KW-0670">Pyruvate</keyword>
<proteinExistence type="predicted"/>
<dbReference type="PANTHER" id="PTHR11516:SF60">
    <property type="entry name" value="PYRUVATE DEHYDROGENASE E1 COMPONENT SUBUNIT ALPHA"/>
    <property type="match status" value="1"/>
</dbReference>
<evidence type="ECO:0000256" key="5">
    <source>
        <dbReference type="RuleBase" id="RU361139"/>
    </source>
</evidence>
<evidence type="ECO:0000256" key="2">
    <source>
        <dbReference type="ARBA" id="ARBA00023002"/>
    </source>
</evidence>
<dbReference type="InterPro" id="IPR017597">
    <property type="entry name" value="Pyrv_DH_E1_asu_subgrp-y"/>
</dbReference>
<dbReference type="InterPro" id="IPR001017">
    <property type="entry name" value="DH_E1"/>
</dbReference>
<dbReference type="EMBL" id="JADGJH010002148">
    <property type="protein sequence ID" value="KAJ3102696.1"/>
    <property type="molecule type" value="Genomic_DNA"/>
</dbReference>
<evidence type="ECO:0000313" key="7">
    <source>
        <dbReference type="EMBL" id="KAJ3102696.1"/>
    </source>
</evidence>
<evidence type="ECO:0000313" key="8">
    <source>
        <dbReference type="Proteomes" id="UP001211907"/>
    </source>
</evidence>
<dbReference type="Pfam" id="PF00676">
    <property type="entry name" value="E1_dh"/>
    <property type="match status" value="1"/>
</dbReference>
<dbReference type="PANTHER" id="PTHR11516">
    <property type="entry name" value="PYRUVATE DEHYDROGENASE E1 COMPONENT, ALPHA SUBUNIT BACTERIAL AND ORGANELLAR"/>
    <property type="match status" value="1"/>
</dbReference>
<reference evidence="7" key="1">
    <citation type="submission" date="2020-05" db="EMBL/GenBank/DDBJ databases">
        <title>Phylogenomic resolution of chytrid fungi.</title>
        <authorList>
            <person name="Stajich J.E."/>
            <person name="Amses K."/>
            <person name="Simmons R."/>
            <person name="Seto K."/>
            <person name="Myers J."/>
            <person name="Bonds A."/>
            <person name="Quandt C.A."/>
            <person name="Barry K."/>
            <person name="Liu P."/>
            <person name="Grigoriev I."/>
            <person name="Longcore J.E."/>
            <person name="James T.Y."/>
        </authorList>
    </citation>
    <scope>NUCLEOTIDE SEQUENCE</scope>
    <source>
        <strain evidence="7">JEL0513</strain>
    </source>
</reference>
<dbReference type="InterPro" id="IPR050642">
    <property type="entry name" value="PDH_E1_Alpha_Subunit"/>
</dbReference>
<dbReference type="GO" id="GO:0006086">
    <property type="term" value="P:pyruvate decarboxylation to acetyl-CoA"/>
    <property type="evidence" value="ECO:0007669"/>
    <property type="project" value="InterPro"/>
</dbReference>
<gene>
    <name evidence="7" type="primary">PDA1</name>
    <name evidence="7" type="ORF">HK100_004321</name>
</gene>
<dbReference type="Proteomes" id="UP001211907">
    <property type="component" value="Unassembled WGS sequence"/>
</dbReference>
<sequence>MRISSLVTRRPLGGRTLFSFSSSAAAAATSGAATIQPAAAVAVGTNAAGEQTFAFSFHADDFDTHNFPALPSASSPLTKSDLLDLYRQMSRIRRLETASDQLYKSKLIRGFCHLSTGQEAIAAGMESAITKQDSIITAYRCHGFALGRGASATGVIGELMGRTVGTSKGKGGSMHIFGPEFYGGNGIVGAQVPLGAGVALAHKYRGIPATVFALYGDGAANQGQVFEAYNMAKLWNLPVVFGCENNLYGMGTAAARAAASTKYFTRGDYIPGIRVNGMDVLAVREACKIAREYTIANGPLVMEFVTYRYGGHSMSDPGTTYRSREEIQQTRSTRDCINNLKSRILESGAGTEEELKAIDKEARVEIDAAVAESKAAPEPPIEALNEDIYAPGTYSPATVRGCEPFYV</sequence>
<dbReference type="NCBIfam" id="TIGR03182">
    <property type="entry name" value="PDH_E1_alph_y"/>
    <property type="match status" value="1"/>
</dbReference>
<dbReference type="CDD" id="cd02000">
    <property type="entry name" value="TPP_E1_PDC_ADC_BCADC"/>
    <property type="match status" value="1"/>
</dbReference>
<comment type="function">
    <text evidence="5">The pyruvate dehydrogenase complex catalyzes the overall conversion of pyruvate to acetyl-CoA and CO(2).</text>
</comment>
<dbReference type="GO" id="GO:0004739">
    <property type="term" value="F:pyruvate dehydrogenase (acetyl-transferring) activity"/>
    <property type="evidence" value="ECO:0007669"/>
    <property type="project" value="UniProtKB-UniRule"/>
</dbReference>
<evidence type="ECO:0000259" key="6">
    <source>
        <dbReference type="Pfam" id="PF00676"/>
    </source>
</evidence>
<comment type="catalytic activity">
    <reaction evidence="5">
        <text>N(6)-[(R)-lipoyl]-L-lysyl-[protein] + pyruvate + H(+) = N(6)-[(R)-S(8)-acetyldihydrolipoyl]-L-lysyl-[protein] + CO2</text>
        <dbReference type="Rhea" id="RHEA:19189"/>
        <dbReference type="Rhea" id="RHEA-COMP:10474"/>
        <dbReference type="Rhea" id="RHEA-COMP:10478"/>
        <dbReference type="ChEBI" id="CHEBI:15361"/>
        <dbReference type="ChEBI" id="CHEBI:15378"/>
        <dbReference type="ChEBI" id="CHEBI:16526"/>
        <dbReference type="ChEBI" id="CHEBI:83099"/>
        <dbReference type="ChEBI" id="CHEBI:83111"/>
        <dbReference type="EC" id="1.2.4.1"/>
    </reaction>
</comment>
<name>A0AAD5SYP5_9FUNG</name>
<accession>A0AAD5SYP5</accession>
<dbReference type="EC" id="1.2.4.1" evidence="5"/>
<dbReference type="Gene3D" id="3.40.50.970">
    <property type="match status" value="1"/>
</dbReference>
<dbReference type="InterPro" id="IPR029061">
    <property type="entry name" value="THDP-binding"/>
</dbReference>
<protein>
    <recommendedName>
        <fullName evidence="5">Pyruvate dehydrogenase E1 component subunit alpha</fullName>
        <ecNumber evidence="5">1.2.4.1</ecNumber>
    </recommendedName>
</protein>
<dbReference type="AlphaFoldDB" id="A0AAD5SYP5"/>
<dbReference type="SUPFAM" id="SSF52518">
    <property type="entry name" value="Thiamin diphosphate-binding fold (THDP-binding)"/>
    <property type="match status" value="1"/>
</dbReference>
<evidence type="ECO:0000256" key="4">
    <source>
        <dbReference type="ARBA" id="ARBA00023317"/>
    </source>
</evidence>
<evidence type="ECO:0000256" key="3">
    <source>
        <dbReference type="ARBA" id="ARBA00023052"/>
    </source>
</evidence>
<comment type="cofactor">
    <cofactor evidence="1 5">
        <name>thiamine diphosphate</name>
        <dbReference type="ChEBI" id="CHEBI:58937"/>
    </cofactor>
</comment>
<dbReference type="FunFam" id="3.40.50.970:FF:000013">
    <property type="entry name" value="Pyruvate dehydrogenase E1 component subunit alpha"/>
    <property type="match status" value="1"/>
</dbReference>
<feature type="domain" description="Dehydrogenase E1 component" evidence="6">
    <location>
        <begin position="88"/>
        <end position="381"/>
    </location>
</feature>